<accession>A0A845DJ57</accession>
<protein>
    <submittedName>
        <fullName evidence="1">Uncharacterized protein</fullName>
    </submittedName>
</protein>
<dbReference type="AlphaFoldDB" id="A0A845DJ57"/>
<organism evidence="1 2">
    <name type="scientific">Candidatus Spechtbacteria bacterium SB0662_bin_43</name>
    <dbReference type="NCBI Taxonomy" id="2604897"/>
    <lineage>
        <taxon>Bacteria</taxon>
        <taxon>Candidatus Spechtiibacteriota</taxon>
    </lineage>
</organism>
<reference evidence="1 2" key="1">
    <citation type="submission" date="2019-09" db="EMBL/GenBank/DDBJ databases">
        <title>Characterisation of the sponge microbiome using genome-centric metagenomics.</title>
        <authorList>
            <person name="Engelberts J.P."/>
            <person name="Robbins S.J."/>
            <person name="De Goeij J.M."/>
            <person name="Aranda M."/>
            <person name="Bell S.C."/>
            <person name="Webster N.S."/>
        </authorList>
    </citation>
    <scope>NUCLEOTIDE SEQUENCE [LARGE SCALE GENOMIC DNA]</scope>
    <source>
        <strain evidence="1">SB0662_bin_43</strain>
    </source>
</reference>
<proteinExistence type="predicted"/>
<evidence type="ECO:0000313" key="2">
    <source>
        <dbReference type="Proteomes" id="UP000449092"/>
    </source>
</evidence>
<evidence type="ECO:0000313" key="1">
    <source>
        <dbReference type="EMBL" id="MYE38226.1"/>
    </source>
</evidence>
<dbReference type="EMBL" id="VXOY01000014">
    <property type="protein sequence ID" value="MYE38226.1"/>
    <property type="molecule type" value="Genomic_DNA"/>
</dbReference>
<gene>
    <name evidence="1" type="ORF">F4X82_01750</name>
</gene>
<comment type="caution">
    <text evidence="1">The sequence shown here is derived from an EMBL/GenBank/DDBJ whole genome shotgun (WGS) entry which is preliminary data.</text>
</comment>
<dbReference type="Proteomes" id="UP000449092">
    <property type="component" value="Unassembled WGS sequence"/>
</dbReference>
<sequence>MNTVEDKDRNFDKHIVSVFFNTAAAAEQFAKDTRENLPEDSCGILHYGKTTLSASELCAKKCEENYGEDSPD</sequence>
<name>A0A845DJ57_9BACT</name>